<evidence type="ECO:0000313" key="3">
    <source>
        <dbReference type="EMBL" id="MDC4238788.1"/>
    </source>
</evidence>
<evidence type="ECO:0000259" key="1">
    <source>
        <dbReference type="Pfam" id="PF23571"/>
    </source>
</evidence>
<keyword evidence="4" id="KW-1185">Reference proteome</keyword>
<dbReference type="Pfam" id="PF23571">
    <property type="entry name" value="GH3_M"/>
    <property type="match status" value="1"/>
</dbReference>
<organism evidence="3 4">
    <name type="scientific">Clostridium tertium</name>
    <dbReference type="NCBI Taxonomy" id="1559"/>
    <lineage>
        <taxon>Bacteria</taxon>
        <taxon>Bacillati</taxon>
        <taxon>Bacillota</taxon>
        <taxon>Clostridia</taxon>
        <taxon>Eubacteriales</taxon>
        <taxon>Clostridiaceae</taxon>
        <taxon>Clostridium</taxon>
    </lineage>
</organism>
<proteinExistence type="predicted"/>
<dbReference type="InterPro" id="IPR055378">
    <property type="entry name" value="GH3_C"/>
</dbReference>
<reference evidence="3" key="1">
    <citation type="submission" date="2022-05" db="EMBL/GenBank/DDBJ databases">
        <title>Draft genome sequence of Clostridium tertium strain CP3 isolated from Peru.</title>
        <authorList>
            <person name="Hurtado R."/>
            <person name="Lima L."/>
            <person name="Sousa T."/>
            <person name="Jaiswal A.K."/>
            <person name="Tiwari S."/>
            <person name="Maturrano L."/>
            <person name="Brenig B."/>
            <person name="Azevedo V."/>
        </authorList>
    </citation>
    <scope>NUCLEOTIDE SEQUENCE</scope>
    <source>
        <strain evidence="3">CP3</strain>
    </source>
</reference>
<dbReference type="InterPro" id="IPR004993">
    <property type="entry name" value="GH3"/>
</dbReference>
<protein>
    <submittedName>
        <fullName evidence="3">GH3 auxin-responsive promoter family protein</fullName>
    </submittedName>
</protein>
<evidence type="ECO:0000259" key="2">
    <source>
        <dbReference type="Pfam" id="PF23572"/>
    </source>
</evidence>
<dbReference type="RefSeq" id="WP_272469990.1">
    <property type="nucleotide sequence ID" value="NZ_JAMRYU010000001.1"/>
</dbReference>
<evidence type="ECO:0000313" key="4">
    <source>
        <dbReference type="Proteomes" id="UP001141183"/>
    </source>
</evidence>
<dbReference type="GO" id="GO:0016881">
    <property type="term" value="F:acid-amino acid ligase activity"/>
    <property type="evidence" value="ECO:0007669"/>
    <property type="project" value="TreeGrafter"/>
</dbReference>
<gene>
    <name evidence="3" type="ORF">NE398_01200</name>
</gene>
<dbReference type="PANTHER" id="PTHR31901">
    <property type="entry name" value="GH3 DOMAIN-CONTAINING PROTEIN"/>
    <property type="match status" value="1"/>
</dbReference>
<dbReference type="InterPro" id="IPR055377">
    <property type="entry name" value="GH3_M"/>
</dbReference>
<dbReference type="EMBL" id="JAMRYU010000001">
    <property type="protein sequence ID" value="MDC4238788.1"/>
    <property type="molecule type" value="Genomic_DNA"/>
</dbReference>
<sequence>MSIISKVLYRTIIGCGGVVERNFNKETKNFKKVNNDLLFDILSKNARSEIGDKFEFKDILSVSDFKKKVPLTDYSYYDNYIERMANGEKNILTTQNVEYFGNTSGTTGKQKLIPVTKSSRMKAAKYMALLMTRFSYNNFKENWNYGRGLMIADVVMNTYTDGGIPICSATSGGINGMKSFLPYLYTSPYEVMKIKDKEVSLYLHVLFGLIEKKLLYISGIFISNILDLLRVMEKSSDMLVKDIRKGRVSQTLNIDEETRKALNKYLSPNASRADELESEFKKGFKGICRRVWPELQYIAAVTGANFTIYDEMVNYYSGSIPIHSPCYAASEGIIGMNPYVKSIRYVIIPDTVFYEFIPSEELNKNNPMTFCADELEIGKSYELVITTYTGLYRYRLGDVIKVIGFYNNSPEIEFLYRRNQVLNMVSEKTTEEHLTAAINNTKNKLKINLIDYTTVADNSRTPGRYQFYFEIKGKVTKELVRNIETTLDEELKSCNLAYKRFRGKSGLARPKVIILKEGTFNKVKEFLLMKGISKNQIKIPRVATTNKNVLYTIECNKLHY</sequence>
<dbReference type="Pfam" id="PF03321">
    <property type="entry name" value="GH3"/>
    <property type="match status" value="1"/>
</dbReference>
<accession>A0A9X3XGI2</accession>
<dbReference type="Proteomes" id="UP001141183">
    <property type="component" value="Unassembled WGS sequence"/>
</dbReference>
<feature type="domain" description="GH3 middle" evidence="1">
    <location>
        <begin position="345"/>
        <end position="417"/>
    </location>
</feature>
<dbReference type="AlphaFoldDB" id="A0A9X3XGI2"/>
<dbReference type="GO" id="GO:0005737">
    <property type="term" value="C:cytoplasm"/>
    <property type="evidence" value="ECO:0007669"/>
    <property type="project" value="TreeGrafter"/>
</dbReference>
<feature type="domain" description="GH3 C-terminal" evidence="2">
    <location>
        <begin position="432"/>
        <end position="546"/>
    </location>
</feature>
<dbReference type="PANTHER" id="PTHR31901:SF9">
    <property type="entry name" value="GH3 DOMAIN-CONTAINING PROTEIN"/>
    <property type="match status" value="1"/>
</dbReference>
<comment type="caution">
    <text evidence="3">The sequence shown here is derived from an EMBL/GenBank/DDBJ whole genome shotgun (WGS) entry which is preliminary data.</text>
</comment>
<dbReference type="Pfam" id="PF23572">
    <property type="entry name" value="GH3_C"/>
    <property type="match status" value="1"/>
</dbReference>
<name>A0A9X3XGI2_9CLOT</name>